<evidence type="ECO:0000313" key="13">
    <source>
        <dbReference type="Proteomes" id="UP001603857"/>
    </source>
</evidence>
<dbReference type="GO" id="GO:0005634">
    <property type="term" value="C:nucleus"/>
    <property type="evidence" value="ECO:0007669"/>
    <property type="project" value="UniProtKB-SubCell"/>
</dbReference>
<keyword evidence="7 8" id="KW-0539">Nucleus</keyword>
<keyword evidence="13" id="KW-1185">Reference proteome</keyword>
<feature type="compositionally biased region" description="Low complexity" evidence="10">
    <location>
        <begin position="36"/>
        <end position="52"/>
    </location>
</feature>
<dbReference type="GO" id="GO:0008270">
    <property type="term" value="F:zinc ion binding"/>
    <property type="evidence" value="ECO:0007669"/>
    <property type="project" value="UniProtKB-KW"/>
</dbReference>
<sequence length="421" mass="46338">MESKLAPSRREKQKKHTRRDIDMEQEGERREENRQVQRAAQQPPQQQQQQQQKCPRCDSMNTKFCYFNNYSLSQPRHFCKTCKRYWTHGGTFRNIPVGGGSRKGNKRARASAFSNALSPSQAQPNVLRASLSPPSMVHATGHYYHHLGGGVGSGVGGGGSGYLSSLVALHSQNSSRPFNQFLKVGDVAGSSSSSNPSSLLSGFTAASNSLPPRFHHMGRVEYQYPAQQHLIIPSNVVAGCGGGGVGVGSHSHAGQSLMMSNNNAANLIKGGGSDGSLWGAATMNSTSIAGNSSDQNNVKGGGGSSLIPSNWLHLPGDRNEKIELVIHKNYGHQQYMRNSLLSLQCKNKYRLTYIHNGQQQQTEKESEKTSHFHGCGMVAKLHNVKMCALLFMYDYIEWLYIICSLLENLMDRMFHDIDILK</sequence>
<evidence type="ECO:0000256" key="3">
    <source>
        <dbReference type="ARBA" id="ARBA00022833"/>
    </source>
</evidence>
<proteinExistence type="predicted"/>
<dbReference type="GO" id="GO:0003700">
    <property type="term" value="F:DNA-binding transcription factor activity"/>
    <property type="evidence" value="ECO:0007669"/>
    <property type="project" value="UniProtKB-UniRule"/>
</dbReference>
<keyword evidence="6 9" id="KW-0804">Transcription</keyword>
<keyword evidence="5 8" id="KW-0238">DNA-binding</keyword>
<dbReference type="PROSITE" id="PS01361">
    <property type="entry name" value="ZF_DOF_1"/>
    <property type="match status" value="1"/>
</dbReference>
<evidence type="ECO:0000256" key="5">
    <source>
        <dbReference type="ARBA" id="ARBA00023125"/>
    </source>
</evidence>
<evidence type="ECO:0000256" key="10">
    <source>
        <dbReference type="SAM" id="MobiDB-lite"/>
    </source>
</evidence>
<dbReference type="PROSITE" id="PS50884">
    <property type="entry name" value="ZF_DOF_2"/>
    <property type="match status" value="1"/>
</dbReference>
<dbReference type="EMBL" id="JBGMDY010000002">
    <property type="protein sequence ID" value="KAL2344067.1"/>
    <property type="molecule type" value="Genomic_DNA"/>
</dbReference>
<comment type="subcellular location">
    <subcellularLocation>
        <location evidence="8 9">Nucleus</location>
    </subcellularLocation>
</comment>
<dbReference type="InterPro" id="IPR045174">
    <property type="entry name" value="Dof"/>
</dbReference>
<protein>
    <recommendedName>
        <fullName evidence="9">Dof zinc finger protein</fullName>
    </recommendedName>
</protein>
<reference evidence="12 13" key="1">
    <citation type="submission" date="2024-08" db="EMBL/GenBank/DDBJ databases">
        <title>Insights into the chromosomal genome structure of Flemingia macrophylla.</title>
        <authorList>
            <person name="Ding Y."/>
            <person name="Zhao Y."/>
            <person name="Bi W."/>
            <person name="Wu M."/>
            <person name="Zhao G."/>
            <person name="Gong Y."/>
            <person name="Li W."/>
            <person name="Zhang P."/>
        </authorList>
    </citation>
    <scope>NUCLEOTIDE SEQUENCE [LARGE SCALE GENOMIC DNA]</scope>
    <source>
        <strain evidence="12">DYQJB</strain>
        <tissue evidence="12">Leaf</tissue>
    </source>
</reference>
<dbReference type="PANTHER" id="PTHR31992">
    <property type="entry name" value="DOF ZINC FINGER PROTEIN DOF1.4-RELATED"/>
    <property type="match status" value="1"/>
</dbReference>
<comment type="function">
    <text evidence="9">Transcription factor that binds specifically to a 5'-AA[AG]G-3' consensus core sequence.</text>
</comment>
<comment type="caution">
    <text evidence="12">The sequence shown here is derived from an EMBL/GenBank/DDBJ whole genome shotgun (WGS) entry which is preliminary data.</text>
</comment>
<evidence type="ECO:0000256" key="7">
    <source>
        <dbReference type="ARBA" id="ARBA00023242"/>
    </source>
</evidence>
<gene>
    <name evidence="12" type="ORF">Fmac_005352</name>
</gene>
<keyword evidence="4 9" id="KW-0805">Transcription regulation</keyword>
<evidence type="ECO:0000256" key="9">
    <source>
        <dbReference type="RuleBase" id="RU369094"/>
    </source>
</evidence>
<evidence type="ECO:0000256" key="2">
    <source>
        <dbReference type="ARBA" id="ARBA00022771"/>
    </source>
</evidence>
<dbReference type="Pfam" id="PF02701">
    <property type="entry name" value="Zn_ribbon_Dof"/>
    <property type="match status" value="1"/>
</dbReference>
<feature type="domain" description="Dof-type" evidence="11">
    <location>
        <begin position="52"/>
        <end position="106"/>
    </location>
</feature>
<organism evidence="12 13">
    <name type="scientific">Flemingia macrophylla</name>
    <dbReference type="NCBI Taxonomy" id="520843"/>
    <lineage>
        <taxon>Eukaryota</taxon>
        <taxon>Viridiplantae</taxon>
        <taxon>Streptophyta</taxon>
        <taxon>Embryophyta</taxon>
        <taxon>Tracheophyta</taxon>
        <taxon>Spermatophyta</taxon>
        <taxon>Magnoliopsida</taxon>
        <taxon>eudicotyledons</taxon>
        <taxon>Gunneridae</taxon>
        <taxon>Pentapetalae</taxon>
        <taxon>rosids</taxon>
        <taxon>fabids</taxon>
        <taxon>Fabales</taxon>
        <taxon>Fabaceae</taxon>
        <taxon>Papilionoideae</taxon>
        <taxon>50 kb inversion clade</taxon>
        <taxon>NPAAA clade</taxon>
        <taxon>indigoferoid/millettioid clade</taxon>
        <taxon>Phaseoleae</taxon>
        <taxon>Flemingia</taxon>
    </lineage>
</organism>
<keyword evidence="1 9" id="KW-0479">Metal-binding</keyword>
<dbReference type="PANTHER" id="PTHR31992:SF344">
    <property type="entry name" value="DOF ZINC FINGER PROTEIN"/>
    <property type="match status" value="1"/>
</dbReference>
<evidence type="ECO:0000256" key="4">
    <source>
        <dbReference type="ARBA" id="ARBA00023015"/>
    </source>
</evidence>
<evidence type="ECO:0000256" key="1">
    <source>
        <dbReference type="ARBA" id="ARBA00022723"/>
    </source>
</evidence>
<dbReference type="Proteomes" id="UP001603857">
    <property type="component" value="Unassembled WGS sequence"/>
</dbReference>
<dbReference type="AlphaFoldDB" id="A0ABD1N7H4"/>
<keyword evidence="2 8" id="KW-0863">Zinc-finger</keyword>
<evidence type="ECO:0000259" key="11">
    <source>
        <dbReference type="PROSITE" id="PS50884"/>
    </source>
</evidence>
<keyword evidence="3 9" id="KW-0862">Zinc</keyword>
<dbReference type="GO" id="GO:0003677">
    <property type="term" value="F:DNA binding"/>
    <property type="evidence" value="ECO:0007669"/>
    <property type="project" value="UniProtKB-UniRule"/>
</dbReference>
<feature type="compositionally biased region" description="Basic and acidic residues" evidence="10">
    <location>
        <begin position="19"/>
        <end position="35"/>
    </location>
</feature>
<evidence type="ECO:0000256" key="6">
    <source>
        <dbReference type="ARBA" id="ARBA00023163"/>
    </source>
</evidence>
<evidence type="ECO:0000313" key="12">
    <source>
        <dbReference type="EMBL" id="KAL2344067.1"/>
    </source>
</evidence>
<dbReference type="InterPro" id="IPR003851">
    <property type="entry name" value="Znf_Dof"/>
</dbReference>
<name>A0ABD1N7H4_9FABA</name>
<accession>A0ABD1N7H4</accession>
<feature type="region of interest" description="Disordered" evidence="10">
    <location>
        <begin position="1"/>
        <end position="54"/>
    </location>
</feature>
<evidence type="ECO:0000256" key="8">
    <source>
        <dbReference type="PROSITE-ProRule" id="PRU00071"/>
    </source>
</evidence>